<proteinExistence type="predicted"/>
<accession>A0ABV5APU5</accession>
<name>A0ABV5APU5_9BACL</name>
<reference evidence="3 4" key="1">
    <citation type="submission" date="2024-09" db="EMBL/GenBank/DDBJ databases">
        <title>Paenibacillus zeirhizospherea sp. nov., isolated from surface of the maize (Zea mays) roots in a horticulture field, Hungary.</title>
        <authorList>
            <person name="Marton D."/>
            <person name="Farkas M."/>
            <person name="Bedics A."/>
            <person name="Toth E."/>
            <person name="Tancsics A."/>
            <person name="Boka K."/>
            <person name="Maroti G."/>
            <person name="Kriszt B."/>
            <person name="Cserhati M."/>
        </authorList>
    </citation>
    <scope>NUCLEOTIDE SEQUENCE [LARGE SCALE GENOMIC DNA]</scope>
    <source>
        <strain evidence="3 4">KCTC 33519</strain>
    </source>
</reference>
<evidence type="ECO:0000256" key="2">
    <source>
        <dbReference type="ARBA" id="ARBA00023080"/>
    </source>
</evidence>
<dbReference type="InterPro" id="IPR036157">
    <property type="entry name" value="dUTPase-like_sf"/>
</dbReference>
<dbReference type="Gene3D" id="2.70.40.10">
    <property type="match status" value="1"/>
</dbReference>
<dbReference type="InterPro" id="IPR033704">
    <property type="entry name" value="dUTPase_trimeric"/>
</dbReference>
<dbReference type="InterPro" id="IPR011962">
    <property type="entry name" value="dCTP_deaminase"/>
</dbReference>
<sequence>MILTGPEIERQVLNNRIHIRPFIKEHINPNSYNYRLGPKLLEITDDVIDPARKVSYNEISLNADGYVLMPKRLYLGSTVEEIGSDHYVTQLIGRSSVGRLGLFLQITASLGHIGSKHCWTLELKCVQPVKVYPDMKIGQVSFWNIEGENSESYLGKYQNFNSPHVSEFFNEMVQK</sequence>
<dbReference type="SUPFAM" id="SSF51283">
    <property type="entry name" value="dUTPase-like"/>
    <property type="match status" value="1"/>
</dbReference>
<comment type="caution">
    <text evidence="3">The sequence shown here is derived from an EMBL/GenBank/DDBJ whole genome shotgun (WGS) entry which is preliminary data.</text>
</comment>
<evidence type="ECO:0000256" key="1">
    <source>
        <dbReference type="ARBA" id="ARBA00022801"/>
    </source>
</evidence>
<protein>
    <submittedName>
        <fullName evidence="3">dCTP deaminase</fullName>
    </submittedName>
</protein>
<dbReference type="EMBL" id="JBHHMI010000003">
    <property type="protein sequence ID" value="MFB5266241.1"/>
    <property type="molecule type" value="Genomic_DNA"/>
</dbReference>
<keyword evidence="1" id="KW-0378">Hydrolase</keyword>
<dbReference type="Proteomes" id="UP001580346">
    <property type="component" value="Unassembled WGS sequence"/>
</dbReference>
<evidence type="ECO:0000313" key="3">
    <source>
        <dbReference type="EMBL" id="MFB5266241.1"/>
    </source>
</evidence>
<gene>
    <name evidence="3" type="ORF">ACE41H_05495</name>
</gene>
<dbReference type="Pfam" id="PF22769">
    <property type="entry name" value="DCD"/>
    <property type="match status" value="1"/>
</dbReference>
<dbReference type="PANTHER" id="PTHR42680">
    <property type="entry name" value="DCTP DEAMINASE"/>
    <property type="match status" value="1"/>
</dbReference>
<dbReference type="CDD" id="cd07557">
    <property type="entry name" value="trimeric_dUTPase"/>
    <property type="match status" value="1"/>
</dbReference>
<organism evidence="3 4">
    <name type="scientific">Paenibacillus enshidis</name>
    <dbReference type="NCBI Taxonomy" id="1458439"/>
    <lineage>
        <taxon>Bacteria</taxon>
        <taxon>Bacillati</taxon>
        <taxon>Bacillota</taxon>
        <taxon>Bacilli</taxon>
        <taxon>Bacillales</taxon>
        <taxon>Paenibacillaceae</taxon>
        <taxon>Paenibacillus</taxon>
    </lineage>
</organism>
<keyword evidence="2" id="KW-0546">Nucleotide metabolism</keyword>
<dbReference type="PANTHER" id="PTHR42680:SF3">
    <property type="entry name" value="DCTP DEAMINASE"/>
    <property type="match status" value="1"/>
</dbReference>
<evidence type="ECO:0000313" key="4">
    <source>
        <dbReference type="Proteomes" id="UP001580346"/>
    </source>
</evidence>
<keyword evidence="4" id="KW-1185">Reference proteome</keyword>